<dbReference type="Proteomes" id="UP000000724">
    <property type="component" value="Contig Pc00c22"/>
</dbReference>
<evidence type="ECO:0000313" key="2">
    <source>
        <dbReference type="Proteomes" id="UP000000724"/>
    </source>
</evidence>
<protein>
    <submittedName>
        <fullName evidence="1">Uncharacterized protein</fullName>
    </submittedName>
</protein>
<dbReference type="HOGENOM" id="CLU_2004665_0_0_1"/>
<evidence type="ECO:0000313" key="1">
    <source>
        <dbReference type="EMBL" id="CAP97885.1"/>
    </source>
</evidence>
<keyword evidence="2" id="KW-1185">Reference proteome</keyword>
<reference evidence="1 2" key="1">
    <citation type="journal article" date="2008" name="Nat. Biotechnol.">
        <title>Genome sequencing and analysis of the filamentous fungus Penicillium chrysogenum.</title>
        <authorList>
            <person name="van den Berg M.A."/>
            <person name="Albang R."/>
            <person name="Albermann K."/>
            <person name="Badger J.H."/>
            <person name="Daran J.-M."/>
            <person name="Driessen A.J.M."/>
            <person name="Garcia-Estrada C."/>
            <person name="Fedorova N.D."/>
            <person name="Harris D.M."/>
            <person name="Heijne W.H.M."/>
            <person name="Joardar V.S."/>
            <person name="Kiel J.A.K.W."/>
            <person name="Kovalchuk A."/>
            <person name="Martin J.F."/>
            <person name="Nierman W.C."/>
            <person name="Nijland J.G."/>
            <person name="Pronk J.T."/>
            <person name="Roubos J.A."/>
            <person name="van der Klei I.J."/>
            <person name="van Peij N.N.M.E."/>
            <person name="Veenhuis M."/>
            <person name="von Doehren H."/>
            <person name="Wagner C."/>
            <person name="Wortman J.R."/>
            <person name="Bovenberg R.A.L."/>
        </authorList>
    </citation>
    <scope>NUCLEOTIDE SEQUENCE [LARGE SCALE GENOMIC DNA]</scope>
    <source>
        <strain evidence="2">ATCC 28089 / DSM 1075 / NRRL 1951 / Wisconsin 54-1255</strain>
    </source>
</reference>
<organism evidence="1 2">
    <name type="scientific">Penicillium rubens (strain ATCC 28089 / DSM 1075 / NRRL 1951 / Wisconsin 54-1255)</name>
    <name type="common">Penicillium chrysogenum</name>
    <dbReference type="NCBI Taxonomy" id="500485"/>
    <lineage>
        <taxon>Eukaryota</taxon>
        <taxon>Fungi</taxon>
        <taxon>Dikarya</taxon>
        <taxon>Ascomycota</taxon>
        <taxon>Pezizomycotina</taxon>
        <taxon>Eurotiomycetes</taxon>
        <taxon>Eurotiomycetidae</taxon>
        <taxon>Eurotiales</taxon>
        <taxon>Aspergillaceae</taxon>
        <taxon>Penicillium</taxon>
        <taxon>Penicillium chrysogenum species complex</taxon>
    </lineage>
</organism>
<accession>B6HVI5</accession>
<sequence length="124" mass="13638">MGSPPEFYSSQDVDSKPRVLSPFVSGLQQTSSVAEGCQEVIPSKVHQGCILLVYLSGIACYIAKSMRSRECESDIPLMECNVYKLGYLIRDGARAIRVITVGPGCRVIKTIPCSLAFYYLLCFC</sequence>
<dbReference type="AlphaFoldDB" id="B6HVI5"/>
<gene>
    <name evidence="1" type="ORF">Pc22g05970</name>
    <name evidence="1" type="ORF">PCH_Pc22g05970</name>
</gene>
<dbReference type="EMBL" id="AM920437">
    <property type="protein sequence ID" value="CAP97885.1"/>
    <property type="molecule type" value="Genomic_DNA"/>
</dbReference>
<proteinExistence type="predicted"/>
<dbReference type="VEuPathDB" id="FungiDB:PCH_Pc22g05970"/>
<name>B6HVI5_PENRW</name>